<reference evidence="7 8" key="1">
    <citation type="journal article" date="2019" name="Environ. Microbiol.">
        <title>Species interactions and distinct microbial communities in high Arctic permafrost affected cryosols are associated with the CH4 and CO2 gas fluxes.</title>
        <authorList>
            <person name="Altshuler I."/>
            <person name="Hamel J."/>
            <person name="Turney S."/>
            <person name="Magnuson E."/>
            <person name="Levesque R."/>
            <person name="Greer C."/>
            <person name="Whyte L.G."/>
        </authorList>
    </citation>
    <scope>NUCLEOTIDE SEQUENCE [LARGE SCALE GENOMIC DNA]</scope>
    <source>
        <strain evidence="7 8">S9.3B</strain>
    </source>
</reference>
<feature type="transmembrane region" description="Helical" evidence="6">
    <location>
        <begin position="41"/>
        <end position="61"/>
    </location>
</feature>
<comment type="subcellular location">
    <subcellularLocation>
        <location evidence="1">Cell membrane</location>
        <topology evidence="1">Multi-pass membrane protein</topology>
    </subcellularLocation>
</comment>
<evidence type="ECO:0000313" key="8">
    <source>
        <dbReference type="Proteomes" id="UP000317078"/>
    </source>
</evidence>
<accession>A0A502FG58</accession>
<evidence type="ECO:0000256" key="2">
    <source>
        <dbReference type="ARBA" id="ARBA00022475"/>
    </source>
</evidence>
<keyword evidence="5 6" id="KW-0472">Membrane</keyword>
<proteinExistence type="predicted"/>
<dbReference type="GO" id="GO:0005886">
    <property type="term" value="C:plasma membrane"/>
    <property type="evidence" value="ECO:0007669"/>
    <property type="project" value="UniProtKB-SubCell"/>
</dbReference>
<dbReference type="RefSeq" id="WP_140886003.1">
    <property type="nucleotide sequence ID" value="NZ_RCZP01000032.1"/>
</dbReference>
<evidence type="ECO:0000256" key="4">
    <source>
        <dbReference type="ARBA" id="ARBA00022989"/>
    </source>
</evidence>
<evidence type="ECO:0000256" key="1">
    <source>
        <dbReference type="ARBA" id="ARBA00004651"/>
    </source>
</evidence>
<comment type="caution">
    <text evidence="7">The sequence shown here is derived from an EMBL/GenBank/DDBJ whole genome shotgun (WGS) entry which is preliminary data.</text>
</comment>
<keyword evidence="2" id="KW-1003">Cell membrane</keyword>
<dbReference type="AlphaFoldDB" id="A0A502FG58"/>
<protein>
    <submittedName>
        <fullName evidence="7">LysE family translocator</fullName>
    </submittedName>
</protein>
<dbReference type="Pfam" id="PF01810">
    <property type="entry name" value="LysE"/>
    <property type="match status" value="1"/>
</dbReference>
<dbReference type="Proteomes" id="UP000317078">
    <property type="component" value="Unassembled WGS sequence"/>
</dbReference>
<dbReference type="GO" id="GO:0015171">
    <property type="term" value="F:amino acid transmembrane transporter activity"/>
    <property type="evidence" value="ECO:0007669"/>
    <property type="project" value="TreeGrafter"/>
</dbReference>
<keyword evidence="4 6" id="KW-1133">Transmembrane helix</keyword>
<name>A0A502FG58_9PROT</name>
<sequence>MTLSGLLVFAAAYLVATASPGPGIAALVARVLAKGTRGVPWFIAGFVVGDLAWLAITAAGLSVLAQRFAVLFLVIKYAGAAYLLFLAFRLWSAPRDPVALDRPVPAESGPRLFLAGLAVTLGNPKVIVFFVALLPTVVRLDALSLAGLLEIAALGAAILTAVLSGYALAAARARRLFTSPRAVRALNRGTGAVMAGAAVAIAAR</sequence>
<evidence type="ECO:0000256" key="3">
    <source>
        <dbReference type="ARBA" id="ARBA00022692"/>
    </source>
</evidence>
<keyword evidence="3 6" id="KW-0812">Transmembrane</keyword>
<dbReference type="OrthoDB" id="9807053at2"/>
<dbReference type="PANTHER" id="PTHR30086">
    <property type="entry name" value="ARGININE EXPORTER PROTEIN ARGO"/>
    <property type="match status" value="1"/>
</dbReference>
<dbReference type="EMBL" id="RCZP01000032">
    <property type="protein sequence ID" value="TPG48430.1"/>
    <property type="molecule type" value="Genomic_DNA"/>
</dbReference>
<keyword evidence="8" id="KW-1185">Reference proteome</keyword>
<feature type="transmembrane region" description="Helical" evidence="6">
    <location>
        <begin position="68"/>
        <end position="92"/>
    </location>
</feature>
<feature type="transmembrane region" description="Helical" evidence="6">
    <location>
        <begin position="146"/>
        <end position="173"/>
    </location>
</feature>
<dbReference type="PANTHER" id="PTHR30086:SF20">
    <property type="entry name" value="ARGININE EXPORTER PROTEIN ARGO-RELATED"/>
    <property type="match status" value="1"/>
</dbReference>
<organism evidence="7 8">
    <name type="scientific">Muricoccus nepalensis</name>
    <dbReference type="NCBI Taxonomy" id="1854500"/>
    <lineage>
        <taxon>Bacteria</taxon>
        <taxon>Pseudomonadati</taxon>
        <taxon>Pseudomonadota</taxon>
        <taxon>Alphaproteobacteria</taxon>
        <taxon>Acetobacterales</taxon>
        <taxon>Roseomonadaceae</taxon>
        <taxon>Muricoccus</taxon>
    </lineage>
</organism>
<evidence type="ECO:0000313" key="7">
    <source>
        <dbReference type="EMBL" id="TPG48430.1"/>
    </source>
</evidence>
<feature type="transmembrane region" description="Helical" evidence="6">
    <location>
        <begin position="112"/>
        <end position="134"/>
    </location>
</feature>
<evidence type="ECO:0000256" key="6">
    <source>
        <dbReference type="SAM" id="Phobius"/>
    </source>
</evidence>
<dbReference type="InterPro" id="IPR001123">
    <property type="entry name" value="LeuE-type"/>
</dbReference>
<evidence type="ECO:0000256" key="5">
    <source>
        <dbReference type="ARBA" id="ARBA00023136"/>
    </source>
</evidence>
<gene>
    <name evidence="7" type="ORF">EAH89_22670</name>
</gene>